<dbReference type="VEuPathDB" id="FungiDB:PC110_g7063"/>
<dbReference type="EMBL" id="RCMK01000549">
    <property type="protein sequence ID" value="KAG2922560.1"/>
    <property type="molecule type" value="Genomic_DNA"/>
</dbReference>
<dbReference type="Proteomes" id="UP000736787">
    <property type="component" value="Unassembled WGS sequence"/>
</dbReference>
<accession>A0A8T0ZP34</accession>
<feature type="signal peptide" evidence="5">
    <location>
        <begin position="1"/>
        <end position="22"/>
    </location>
</feature>
<evidence type="ECO:0000256" key="3">
    <source>
        <dbReference type="ARBA" id="ARBA00022525"/>
    </source>
</evidence>
<evidence type="ECO:0000313" key="9">
    <source>
        <dbReference type="Proteomes" id="UP000735874"/>
    </source>
</evidence>
<sequence length="174" mass="19620">MRRCYVLIAMAAILLSHSGVSAAPSDSSQNKLVAVNGAKAVKSTGTAERFLRRYAESDTRDNEERQWIALNTRIIDMLFGTSEKIVDPKLVDVLLGGTKIKAELDAALTRGERQVQVFEHWHAQDIKPRAITELLNIHPALEKRYRFVYTMYEGFVMSADANKLAKLKKKRSDI</sequence>
<comment type="similarity">
    <text evidence="2 5">Belongs to the RxLR effector family.</text>
</comment>
<dbReference type="EMBL" id="RCMI01000551">
    <property type="protein sequence ID" value="KAG2905974.1"/>
    <property type="molecule type" value="Genomic_DNA"/>
</dbReference>
<evidence type="ECO:0000313" key="8">
    <source>
        <dbReference type="EMBL" id="KAG2922560.1"/>
    </source>
</evidence>
<dbReference type="EMBL" id="RCMG01000084">
    <property type="protein sequence ID" value="KAG2864254.1"/>
    <property type="molecule type" value="Genomic_DNA"/>
</dbReference>
<comment type="function">
    <text evidence="5">Effector that suppresses plant defense responses during pathogen infection.</text>
</comment>
<comment type="subcellular location">
    <subcellularLocation>
        <location evidence="1 5">Secreted</location>
    </subcellularLocation>
</comment>
<keyword evidence="4 5" id="KW-0732">Signal</keyword>
<comment type="domain">
    <text evidence="5">The RxLR-dEER motif acts to carry the protein into the host cell cytoplasm through binding to cell surface phosphatidylinositol-3-phosphate.</text>
</comment>
<evidence type="ECO:0000256" key="4">
    <source>
        <dbReference type="ARBA" id="ARBA00022729"/>
    </source>
</evidence>
<dbReference type="InterPro" id="IPR031825">
    <property type="entry name" value="RXLR"/>
</dbReference>
<name>A0A8T0ZP34_9STRA</name>
<keyword evidence="3 5" id="KW-0964">Secreted</keyword>
<comment type="caution">
    <text evidence="6">The sequence shown here is derived from an EMBL/GenBank/DDBJ whole genome shotgun (WGS) entry which is preliminary data.</text>
</comment>
<evidence type="ECO:0000313" key="6">
    <source>
        <dbReference type="EMBL" id="KAG2864254.1"/>
    </source>
</evidence>
<dbReference type="AlphaFoldDB" id="A0A8T0ZP34"/>
<organism evidence="6 9">
    <name type="scientific">Phytophthora cactorum</name>
    <dbReference type="NCBI Taxonomy" id="29920"/>
    <lineage>
        <taxon>Eukaryota</taxon>
        <taxon>Sar</taxon>
        <taxon>Stramenopiles</taxon>
        <taxon>Oomycota</taxon>
        <taxon>Peronosporomycetes</taxon>
        <taxon>Peronosporales</taxon>
        <taxon>Peronosporaceae</taxon>
        <taxon>Phytophthora</taxon>
    </lineage>
</organism>
<evidence type="ECO:0000256" key="1">
    <source>
        <dbReference type="ARBA" id="ARBA00004613"/>
    </source>
</evidence>
<dbReference type="GO" id="GO:0005576">
    <property type="term" value="C:extracellular region"/>
    <property type="evidence" value="ECO:0007669"/>
    <property type="project" value="UniProtKB-SubCell"/>
</dbReference>
<dbReference type="Pfam" id="PF16810">
    <property type="entry name" value="RXLR"/>
    <property type="match status" value="1"/>
</dbReference>
<dbReference type="Proteomes" id="UP000735874">
    <property type="component" value="Unassembled WGS sequence"/>
</dbReference>
<dbReference type="Proteomes" id="UP000774804">
    <property type="component" value="Unassembled WGS sequence"/>
</dbReference>
<evidence type="ECO:0000256" key="5">
    <source>
        <dbReference type="RuleBase" id="RU367124"/>
    </source>
</evidence>
<proteinExistence type="inferred from homology"/>
<evidence type="ECO:0000256" key="2">
    <source>
        <dbReference type="ARBA" id="ARBA00010400"/>
    </source>
</evidence>
<gene>
    <name evidence="6" type="ORF">PC113_g4746</name>
    <name evidence="7" type="ORF">PC115_g14429</name>
    <name evidence="8" type="ORF">PC117_g15942</name>
</gene>
<feature type="chain" id="PRO_5035955237" description="RxLR effector protein" evidence="5">
    <location>
        <begin position="23"/>
        <end position="174"/>
    </location>
</feature>
<evidence type="ECO:0000313" key="7">
    <source>
        <dbReference type="EMBL" id="KAG2905974.1"/>
    </source>
</evidence>
<protein>
    <recommendedName>
        <fullName evidence="5">RxLR effector protein</fullName>
    </recommendedName>
</protein>
<reference evidence="6" key="1">
    <citation type="submission" date="2018-10" db="EMBL/GenBank/DDBJ databases">
        <title>Effector identification in a new, highly contiguous assembly of the strawberry crown rot pathogen Phytophthora cactorum.</title>
        <authorList>
            <person name="Armitage A.D."/>
            <person name="Nellist C.F."/>
            <person name="Bates H."/>
            <person name="Vickerstaff R.J."/>
            <person name="Harrison R.J."/>
        </authorList>
    </citation>
    <scope>NUCLEOTIDE SEQUENCE</scope>
    <source>
        <strain evidence="6">15-7</strain>
        <strain evidence="7">4032</strain>
        <strain evidence="8">4040</strain>
    </source>
</reference>